<feature type="domain" description="HTH psq-type" evidence="1">
    <location>
        <begin position="2"/>
        <end position="24"/>
    </location>
</feature>
<protein>
    <recommendedName>
        <fullName evidence="1">HTH psq-type domain-containing protein</fullName>
    </recommendedName>
</protein>
<gene>
    <name evidence="2" type="ORF">K505DRAFT_394355</name>
</gene>
<organism evidence="2 3">
    <name type="scientific">Melanomma pulvis-pyrius CBS 109.77</name>
    <dbReference type="NCBI Taxonomy" id="1314802"/>
    <lineage>
        <taxon>Eukaryota</taxon>
        <taxon>Fungi</taxon>
        <taxon>Dikarya</taxon>
        <taxon>Ascomycota</taxon>
        <taxon>Pezizomycotina</taxon>
        <taxon>Dothideomycetes</taxon>
        <taxon>Pleosporomycetidae</taxon>
        <taxon>Pleosporales</taxon>
        <taxon>Melanommataceae</taxon>
        <taxon>Melanomma</taxon>
    </lineage>
</organism>
<dbReference type="Pfam" id="PF05225">
    <property type="entry name" value="HTH_psq"/>
    <property type="match status" value="1"/>
</dbReference>
<dbReference type="InterPro" id="IPR007889">
    <property type="entry name" value="HTH_Psq"/>
</dbReference>
<name>A0A6A6WXG0_9PLEO</name>
<evidence type="ECO:0000313" key="3">
    <source>
        <dbReference type="Proteomes" id="UP000799757"/>
    </source>
</evidence>
<dbReference type="EMBL" id="MU002204">
    <property type="protein sequence ID" value="KAF2788583.1"/>
    <property type="molecule type" value="Genomic_DNA"/>
</dbReference>
<accession>A0A6A6WXG0</accession>
<sequence length="78" mass="8593">SLTARRAAAAFNVPRSTLSTRRARIALQRNCKPKLKKLTKLKEEVIVRHVLDLDSRGFAPTLGAVRDIADKLLAARSA</sequence>
<reference evidence="2" key="1">
    <citation type="journal article" date="2020" name="Stud. Mycol.">
        <title>101 Dothideomycetes genomes: a test case for predicting lifestyles and emergence of pathogens.</title>
        <authorList>
            <person name="Haridas S."/>
            <person name="Albert R."/>
            <person name="Binder M."/>
            <person name="Bloem J."/>
            <person name="Labutti K."/>
            <person name="Salamov A."/>
            <person name="Andreopoulos B."/>
            <person name="Baker S."/>
            <person name="Barry K."/>
            <person name="Bills G."/>
            <person name="Bluhm B."/>
            <person name="Cannon C."/>
            <person name="Castanera R."/>
            <person name="Culley D."/>
            <person name="Daum C."/>
            <person name="Ezra D."/>
            <person name="Gonzalez J."/>
            <person name="Henrissat B."/>
            <person name="Kuo A."/>
            <person name="Liang C."/>
            <person name="Lipzen A."/>
            <person name="Lutzoni F."/>
            <person name="Magnuson J."/>
            <person name="Mondo S."/>
            <person name="Nolan M."/>
            <person name="Ohm R."/>
            <person name="Pangilinan J."/>
            <person name="Park H.-J."/>
            <person name="Ramirez L."/>
            <person name="Alfaro M."/>
            <person name="Sun H."/>
            <person name="Tritt A."/>
            <person name="Yoshinaga Y."/>
            <person name="Zwiers L.-H."/>
            <person name="Turgeon B."/>
            <person name="Goodwin S."/>
            <person name="Spatafora J."/>
            <person name="Crous P."/>
            <person name="Grigoriev I."/>
        </authorList>
    </citation>
    <scope>NUCLEOTIDE SEQUENCE</scope>
    <source>
        <strain evidence="2">CBS 109.77</strain>
    </source>
</reference>
<keyword evidence="3" id="KW-1185">Reference proteome</keyword>
<dbReference type="AlphaFoldDB" id="A0A6A6WXG0"/>
<dbReference type="OrthoDB" id="3691787at2759"/>
<evidence type="ECO:0000259" key="1">
    <source>
        <dbReference type="Pfam" id="PF05225"/>
    </source>
</evidence>
<feature type="non-terminal residue" evidence="2">
    <location>
        <position position="1"/>
    </location>
</feature>
<dbReference type="GO" id="GO:0003677">
    <property type="term" value="F:DNA binding"/>
    <property type="evidence" value="ECO:0007669"/>
    <property type="project" value="InterPro"/>
</dbReference>
<dbReference type="Proteomes" id="UP000799757">
    <property type="component" value="Unassembled WGS sequence"/>
</dbReference>
<evidence type="ECO:0000313" key="2">
    <source>
        <dbReference type="EMBL" id="KAF2788583.1"/>
    </source>
</evidence>
<proteinExistence type="predicted"/>